<accession>A0A0C2IHW5</accession>
<dbReference type="Proteomes" id="UP000031668">
    <property type="component" value="Unassembled WGS sequence"/>
</dbReference>
<comment type="caution">
    <text evidence="2">The sequence shown here is derived from an EMBL/GenBank/DDBJ whole genome shotgun (WGS) entry which is preliminary data.</text>
</comment>
<proteinExistence type="predicted"/>
<keyword evidence="3" id="KW-1185">Reference proteome</keyword>
<evidence type="ECO:0000256" key="1">
    <source>
        <dbReference type="SAM" id="MobiDB-lite"/>
    </source>
</evidence>
<name>A0A0C2IHW5_THEKT</name>
<dbReference type="EMBL" id="JWZT01004055">
    <property type="protein sequence ID" value="KII64944.1"/>
    <property type="molecule type" value="Genomic_DNA"/>
</dbReference>
<feature type="compositionally biased region" description="Basic and acidic residues" evidence="1">
    <location>
        <begin position="16"/>
        <end position="25"/>
    </location>
</feature>
<evidence type="ECO:0000313" key="3">
    <source>
        <dbReference type="Proteomes" id="UP000031668"/>
    </source>
</evidence>
<reference evidence="2 3" key="1">
    <citation type="journal article" date="2014" name="Genome Biol. Evol.">
        <title>The genome of the myxosporean Thelohanellus kitauei shows adaptations to nutrient acquisition within its fish host.</title>
        <authorList>
            <person name="Yang Y."/>
            <person name="Xiong J."/>
            <person name="Zhou Z."/>
            <person name="Huo F."/>
            <person name="Miao W."/>
            <person name="Ran C."/>
            <person name="Liu Y."/>
            <person name="Zhang J."/>
            <person name="Feng J."/>
            <person name="Wang M."/>
            <person name="Wang M."/>
            <person name="Wang L."/>
            <person name="Yao B."/>
        </authorList>
    </citation>
    <scope>NUCLEOTIDE SEQUENCE [LARGE SCALE GENOMIC DNA]</scope>
    <source>
        <strain evidence="2">Wuqing</strain>
    </source>
</reference>
<feature type="compositionally biased region" description="Polar residues" evidence="1">
    <location>
        <begin position="1"/>
        <end position="15"/>
    </location>
</feature>
<evidence type="ECO:0000313" key="2">
    <source>
        <dbReference type="EMBL" id="KII64944.1"/>
    </source>
</evidence>
<gene>
    <name evidence="2" type="ORF">RF11_08431</name>
</gene>
<organism evidence="2 3">
    <name type="scientific">Thelohanellus kitauei</name>
    <name type="common">Myxosporean</name>
    <dbReference type="NCBI Taxonomy" id="669202"/>
    <lineage>
        <taxon>Eukaryota</taxon>
        <taxon>Metazoa</taxon>
        <taxon>Cnidaria</taxon>
        <taxon>Myxozoa</taxon>
        <taxon>Myxosporea</taxon>
        <taxon>Bivalvulida</taxon>
        <taxon>Platysporina</taxon>
        <taxon>Myxobolidae</taxon>
        <taxon>Thelohanellus</taxon>
    </lineage>
</organism>
<dbReference type="AlphaFoldDB" id="A0A0C2IHW5"/>
<feature type="region of interest" description="Disordered" evidence="1">
    <location>
        <begin position="1"/>
        <end position="34"/>
    </location>
</feature>
<sequence length="100" mass="11044">MTSASDLPNADNLTINHKEQTDEPPKCLSVTTNTSIDPQYSYGERILPKTTDDNEVISALLTGLGNPQERQTLADVVQTSQDNTDDIRFASSFLNIFEEP</sequence>
<protein>
    <submittedName>
        <fullName evidence="2">Uncharacterized protein</fullName>
    </submittedName>
</protein>